<keyword evidence="3" id="KW-1185">Reference proteome</keyword>
<feature type="region of interest" description="Disordered" evidence="1">
    <location>
        <begin position="51"/>
        <end position="77"/>
    </location>
</feature>
<dbReference type="EMBL" id="JARAKH010000022">
    <property type="protein sequence ID" value="KAK8392401.1"/>
    <property type="molecule type" value="Genomic_DNA"/>
</dbReference>
<gene>
    <name evidence="2" type="ORF">O3P69_014637</name>
</gene>
<organism evidence="2 3">
    <name type="scientific">Scylla paramamosain</name>
    <name type="common">Mud crab</name>
    <dbReference type="NCBI Taxonomy" id="85552"/>
    <lineage>
        <taxon>Eukaryota</taxon>
        <taxon>Metazoa</taxon>
        <taxon>Ecdysozoa</taxon>
        <taxon>Arthropoda</taxon>
        <taxon>Crustacea</taxon>
        <taxon>Multicrustacea</taxon>
        <taxon>Malacostraca</taxon>
        <taxon>Eumalacostraca</taxon>
        <taxon>Eucarida</taxon>
        <taxon>Decapoda</taxon>
        <taxon>Pleocyemata</taxon>
        <taxon>Brachyura</taxon>
        <taxon>Eubrachyura</taxon>
        <taxon>Portunoidea</taxon>
        <taxon>Portunidae</taxon>
        <taxon>Portuninae</taxon>
        <taxon>Scylla</taxon>
    </lineage>
</organism>
<evidence type="ECO:0000313" key="3">
    <source>
        <dbReference type="Proteomes" id="UP001487740"/>
    </source>
</evidence>
<comment type="caution">
    <text evidence="2">The sequence shown here is derived from an EMBL/GenBank/DDBJ whole genome shotgun (WGS) entry which is preliminary data.</text>
</comment>
<dbReference type="AlphaFoldDB" id="A0AAW0TXY8"/>
<dbReference type="Proteomes" id="UP001487740">
    <property type="component" value="Unassembled WGS sequence"/>
</dbReference>
<feature type="compositionally biased region" description="Basic and acidic residues" evidence="1">
    <location>
        <begin position="58"/>
        <end position="67"/>
    </location>
</feature>
<sequence>MSVAVPRAWLQSGVLEELHEPDLVDQTLWTRPRGPDVVNWTLLTRARQPDLVNQTSLDKSEVEKDPDGNDSASQSSAYEGLRAAYIDRRASRALPFESCTGEGKALHNTARWSLARADSGTAEGADETTSRRWLSRNWADPRRCP</sequence>
<feature type="region of interest" description="Disordered" evidence="1">
    <location>
        <begin position="114"/>
        <end position="145"/>
    </location>
</feature>
<evidence type="ECO:0000313" key="2">
    <source>
        <dbReference type="EMBL" id="KAK8392401.1"/>
    </source>
</evidence>
<protein>
    <submittedName>
        <fullName evidence="2">Uncharacterized protein</fullName>
    </submittedName>
</protein>
<name>A0AAW0TXY8_SCYPA</name>
<reference evidence="2 3" key="1">
    <citation type="submission" date="2023-03" db="EMBL/GenBank/DDBJ databases">
        <title>High-quality genome of Scylla paramamosain provides insights in environmental adaptation.</title>
        <authorList>
            <person name="Zhang L."/>
        </authorList>
    </citation>
    <scope>NUCLEOTIDE SEQUENCE [LARGE SCALE GENOMIC DNA]</scope>
    <source>
        <strain evidence="2">LZ_2023a</strain>
        <tissue evidence="2">Muscle</tissue>
    </source>
</reference>
<accession>A0AAW0TXY8</accession>
<proteinExistence type="predicted"/>
<evidence type="ECO:0000256" key="1">
    <source>
        <dbReference type="SAM" id="MobiDB-lite"/>
    </source>
</evidence>